<sequence length="216" mass="22714">MAYSFPEGSKFYFSQTFASAKTLATMTNAAPTVATSVSHGYSDGDEVVLTSGWEDATDTVFQVDQLTADTFSLLDLDTTDVSFYAAGGGANSTTQKISGWTEIPQVLTIATSGGDARFTTISPLARRNAINVPTGFNPTSITLTLGHDAANANYQTMLAISRKLSKVAFKMVLSGGATTYGYGYMSVSEAPSLNVNQANQVTAALTMLGRSISYAS</sequence>
<accession>A0A6M3M5H2</accession>
<dbReference type="EMBL" id="MT143892">
    <property type="protein sequence ID" value="QJB04921.1"/>
    <property type="molecule type" value="Genomic_DNA"/>
</dbReference>
<dbReference type="EMBL" id="MT143703">
    <property type="protein sequence ID" value="QJB00975.1"/>
    <property type="molecule type" value="Genomic_DNA"/>
</dbReference>
<protein>
    <submittedName>
        <fullName evidence="1">Putative tail protein</fullName>
    </submittedName>
</protein>
<evidence type="ECO:0000313" key="2">
    <source>
        <dbReference type="EMBL" id="QJB04921.1"/>
    </source>
</evidence>
<name>A0A6M3M5H2_9ZZZZ</name>
<organism evidence="1">
    <name type="scientific">viral metagenome</name>
    <dbReference type="NCBI Taxonomy" id="1070528"/>
    <lineage>
        <taxon>unclassified sequences</taxon>
        <taxon>metagenomes</taxon>
        <taxon>organismal metagenomes</taxon>
    </lineage>
</organism>
<dbReference type="AlphaFoldDB" id="A0A6M3M5H2"/>
<evidence type="ECO:0000313" key="1">
    <source>
        <dbReference type="EMBL" id="QJB00975.1"/>
    </source>
</evidence>
<gene>
    <name evidence="1" type="ORF">MM171A00156_0069</name>
    <name evidence="2" type="ORF">MM171B00154_0032</name>
</gene>
<proteinExistence type="predicted"/>
<dbReference type="Pfam" id="PF08813">
    <property type="entry name" value="Phage_tail_3"/>
    <property type="match status" value="1"/>
</dbReference>
<reference evidence="1" key="1">
    <citation type="submission" date="2020-03" db="EMBL/GenBank/DDBJ databases">
        <title>The deep terrestrial virosphere.</title>
        <authorList>
            <person name="Holmfeldt K."/>
            <person name="Nilsson E."/>
            <person name="Simone D."/>
            <person name="Lopez-Fernandez M."/>
            <person name="Wu X."/>
            <person name="de Brujin I."/>
            <person name="Lundin D."/>
            <person name="Andersson A."/>
            <person name="Bertilsson S."/>
            <person name="Dopson M."/>
        </authorList>
    </citation>
    <scope>NUCLEOTIDE SEQUENCE</scope>
    <source>
        <strain evidence="1">MM171A00156</strain>
        <strain evidence="2">MM171B00154</strain>
    </source>
</reference>
<dbReference type="InterPro" id="IPR014918">
    <property type="entry name" value="Phage_tail_3"/>
</dbReference>